<evidence type="ECO:0000256" key="4">
    <source>
        <dbReference type="ARBA" id="ARBA00023008"/>
    </source>
</evidence>
<evidence type="ECO:0000313" key="9">
    <source>
        <dbReference type="EMBL" id="MFD2460235.1"/>
    </source>
</evidence>
<keyword evidence="6" id="KW-0472">Membrane</keyword>
<evidence type="ECO:0000256" key="7">
    <source>
        <dbReference type="SAM" id="SignalP"/>
    </source>
</evidence>
<dbReference type="InterPro" id="IPR014755">
    <property type="entry name" value="Cu-Rt/internalin_Ig-like"/>
</dbReference>
<comment type="subcellular location">
    <subcellularLocation>
        <location evidence="1">Cell envelope</location>
    </subcellularLocation>
</comment>
<dbReference type="Pfam" id="PF04234">
    <property type="entry name" value="CopC"/>
    <property type="match status" value="1"/>
</dbReference>
<dbReference type="RefSeq" id="WP_345398191.1">
    <property type="nucleotide sequence ID" value="NZ_BAABHG010000009.1"/>
</dbReference>
<dbReference type="PANTHER" id="PTHR34820">
    <property type="entry name" value="INNER MEMBRANE PROTEIN YEBZ"/>
    <property type="match status" value="1"/>
</dbReference>
<evidence type="ECO:0000259" key="8">
    <source>
        <dbReference type="Pfam" id="PF04234"/>
    </source>
</evidence>
<keyword evidence="6" id="KW-1133">Transmembrane helix</keyword>
<keyword evidence="3 7" id="KW-0732">Signal</keyword>
<dbReference type="Gene3D" id="2.60.40.1220">
    <property type="match status" value="1"/>
</dbReference>
<evidence type="ECO:0000256" key="5">
    <source>
        <dbReference type="SAM" id="MobiDB-lite"/>
    </source>
</evidence>
<dbReference type="Proteomes" id="UP001597419">
    <property type="component" value="Unassembled WGS sequence"/>
</dbReference>
<keyword evidence="6" id="KW-0812">Transmembrane</keyword>
<proteinExistence type="predicted"/>
<dbReference type="SUPFAM" id="SSF81296">
    <property type="entry name" value="E set domains"/>
    <property type="match status" value="1"/>
</dbReference>
<feature type="transmembrane region" description="Helical" evidence="6">
    <location>
        <begin position="155"/>
        <end position="174"/>
    </location>
</feature>
<comment type="caution">
    <text evidence="9">The sequence shown here is derived from an EMBL/GenBank/DDBJ whole genome shotgun (WGS) entry which is preliminary data.</text>
</comment>
<name>A0ABW5GHB6_9PSEU</name>
<feature type="region of interest" description="Disordered" evidence="5">
    <location>
        <begin position="119"/>
        <end position="145"/>
    </location>
</feature>
<organism evidence="9 10">
    <name type="scientific">Amycolatopsis samaneae</name>
    <dbReference type="NCBI Taxonomy" id="664691"/>
    <lineage>
        <taxon>Bacteria</taxon>
        <taxon>Bacillati</taxon>
        <taxon>Actinomycetota</taxon>
        <taxon>Actinomycetes</taxon>
        <taxon>Pseudonocardiales</taxon>
        <taxon>Pseudonocardiaceae</taxon>
        <taxon>Amycolatopsis</taxon>
    </lineage>
</organism>
<feature type="signal peptide" evidence="7">
    <location>
        <begin position="1"/>
        <end position="24"/>
    </location>
</feature>
<protein>
    <submittedName>
        <fullName evidence="9">Copper resistance CopC family protein</fullName>
    </submittedName>
</protein>
<evidence type="ECO:0000256" key="2">
    <source>
        <dbReference type="ARBA" id="ARBA00022723"/>
    </source>
</evidence>
<dbReference type="PANTHER" id="PTHR34820:SF4">
    <property type="entry name" value="INNER MEMBRANE PROTEIN YEBZ"/>
    <property type="match status" value="1"/>
</dbReference>
<evidence type="ECO:0000256" key="1">
    <source>
        <dbReference type="ARBA" id="ARBA00004196"/>
    </source>
</evidence>
<dbReference type="InterPro" id="IPR032694">
    <property type="entry name" value="CopC/D"/>
</dbReference>
<feature type="domain" description="CopC" evidence="8">
    <location>
        <begin position="25"/>
        <end position="120"/>
    </location>
</feature>
<keyword evidence="4" id="KW-0186">Copper</keyword>
<sequence length="180" mass="18344">MKRALIPLVLAGLTMLGPATPALAHDTLVGSTPADKSTVDTSPSTVELKFAEPVQQGAELTTVVVTDAQRDHWENGPAAVKGNSVEVPLRALGAAGVYTVDYRIMSADGHPVSGSITFTLSKPDSGTPATATASPRPGVATPGEPGAGAGQGLPIWVWILGAVVLLGIGLPLALRIGKRR</sequence>
<gene>
    <name evidence="9" type="ORF">ACFSYJ_16615</name>
</gene>
<feature type="compositionally biased region" description="Polar residues" evidence="5">
    <location>
        <begin position="119"/>
        <end position="133"/>
    </location>
</feature>
<reference evidence="10" key="1">
    <citation type="journal article" date="2019" name="Int. J. Syst. Evol. Microbiol.">
        <title>The Global Catalogue of Microorganisms (GCM) 10K type strain sequencing project: providing services to taxonomists for standard genome sequencing and annotation.</title>
        <authorList>
            <consortium name="The Broad Institute Genomics Platform"/>
            <consortium name="The Broad Institute Genome Sequencing Center for Infectious Disease"/>
            <person name="Wu L."/>
            <person name="Ma J."/>
        </authorList>
    </citation>
    <scope>NUCLEOTIDE SEQUENCE [LARGE SCALE GENOMIC DNA]</scope>
    <source>
        <strain evidence="10">CGMCC 4.7643</strain>
    </source>
</reference>
<evidence type="ECO:0000313" key="10">
    <source>
        <dbReference type="Proteomes" id="UP001597419"/>
    </source>
</evidence>
<dbReference type="InterPro" id="IPR014756">
    <property type="entry name" value="Ig_E-set"/>
</dbReference>
<evidence type="ECO:0000256" key="3">
    <source>
        <dbReference type="ARBA" id="ARBA00022729"/>
    </source>
</evidence>
<keyword evidence="10" id="KW-1185">Reference proteome</keyword>
<feature type="chain" id="PRO_5046991409" evidence="7">
    <location>
        <begin position="25"/>
        <end position="180"/>
    </location>
</feature>
<accession>A0ABW5GHB6</accession>
<evidence type="ECO:0000256" key="6">
    <source>
        <dbReference type="SAM" id="Phobius"/>
    </source>
</evidence>
<dbReference type="EMBL" id="JBHUKU010000008">
    <property type="protein sequence ID" value="MFD2460235.1"/>
    <property type="molecule type" value="Genomic_DNA"/>
</dbReference>
<dbReference type="InterPro" id="IPR007348">
    <property type="entry name" value="CopC_dom"/>
</dbReference>
<keyword evidence="2" id="KW-0479">Metal-binding</keyword>